<dbReference type="Pfam" id="PF22655">
    <property type="entry name" value="SpoU_sub_bind_like"/>
    <property type="match status" value="1"/>
</dbReference>
<dbReference type="Gene3D" id="3.40.1280.10">
    <property type="match status" value="1"/>
</dbReference>
<sequence length="279" mass="31123">MKNKNFLSDCIHINTEDNRFQRVLTLKQNHEKRKRYGEFLVEGISSLKQALKNGWKMRVMLFSSSAGLSDWAEHAIQQSRANERWDLSQDLMAKLSDKEDTSELMAIVKMPERDASAIPIRKDGLVVVLDRPMNPGNLGSTIRSCDAFGVHGIFVTGHATDIYDPQTLRSSVGTLFSIPIVKLESHKNIMEWISQAADEGVKYTIVGTSAKGTNTLVEHKFRGPLVMIFGNETFGMSQSYKSICDTIIRIPISGTASSINLSCAASIALYEISRQRHQA</sequence>
<dbReference type="GO" id="GO:0008173">
    <property type="term" value="F:RNA methyltransferase activity"/>
    <property type="evidence" value="ECO:0007669"/>
    <property type="project" value="InterPro"/>
</dbReference>
<dbReference type="Proteomes" id="UP000524246">
    <property type="component" value="Unassembled WGS sequence"/>
</dbReference>
<evidence type="ECO:0000313" key="6">
    <source>
        <dbReference type="Proteomes" id="UP000524246"/>
    </source>
</evidence>
<dbReference type="SUPFAM" id="SSF55315">
    <property type="entry name" value="L30e-like"/>
    <property type="match status" value="1"/>
</dbReference>
<evidence type="ECO:0000256" key="1">
    <source>
        <dbReference type="ARBA" id="ARBA00022603"/>
    </source>
</evidence>
<feature type="domain" description="SpoU L30e-like N-terminal" evidence="4">
    <location>
        <begin position="19"/>
        <end position="105"/>
    </location>
</feature>
<gene>
    <name evidence="5" type="ORF">GYA55_13610</name>
</gene>
<dbReference type="AlphaFoldDB" id="A0A7X9FUM7"/>
<reference evidence="5 6" key="1">
    <citation type="journal article" date="2020" name="Biotechnol. Biofuels">
        <title>New insights from the biogas microbiome by comprehensive genome-resolved metagenomics of nearly 1600 species originating from multiple anaerobic digesters.</title>
        <authorList>
            <person name="Campanaro S."/>
            <person name="Treu L."/>
            <person name="Rodriguez-R L.M."/>
            <person name="Kovalovszki A."/>
            <person name="Ziels R.M."/>
            <person name="Maus I."/>
            <person name="Zhu X."/>
            <person name="Kougias P.G."/>
            <person name="Basile A."/>
            <person name="Luo G."/>
            <person name="Schluter A."/>
            <person name="Konstantinidis K.T."/>
            <person name="Angelidaki I."/>
        </authorList>
    </citation>
    <scope>NUCLEOTIDE SEQUENCE [LARGE SCALE GENOMIC DNA]</scope>
    <source>
        <strain evidence="5">AS27yjCOA_65</strain>
    </source>
</reference>
<dbReference type="Gene3D" id="3.30.1330.30">
    <property type="match status" value="1"/>
</dbReference>
<keyword evidence="1 5" id="KW-0489">Methyltransferase</keyword>
<keyword evidence="2 5" id="KW-0808">Transferase</keyword>
<dbReference type="InterPro" id="IPR001537">
    <property type="entry name" value="SpoU_MeTrfase"/>
</dbReference>
<organism evidence="5 6">
    <name type="scientific">SAR324 cluster bacterium</name>
    <dbReference type="NCBI Taxonomy" id="2024889"/>
    <lineage>
        <taxon>Bacteria</taxon>
        <taxon>Deltaproteobacteria</taxon>
        <taxon>SAR324 cluster</taxon>
    </lineage>
</organism>
<dbReference type="PANTHER" id="PTHR43191:SF2">
    <property type="entry name" value="RRNA METHYLTRANSFERASE 3, MITOCHONDRIAL"/>
    <property type="match status" value="1"/>
</dbReference>
<evidence type="ECO:0000259" key="3">
    <source>
        <dbReference type="Pfam" id="PF00588"/>
    </source>
</evidence>
<proteinExistence type="predicted"/>
<name>A0A7X9FUM7_9DELT</name>
<dbReference type="EMBL" id="JAAZON010000622">
    <property type="protein sequence ID" value="NMC64196.1"/>
    <property type="molecule type" value="Genomic_DNA"/>
</dbReference>
<dbReference type="PANTHER" id="PTHR43191">
    <property type="entry name" value="RRNA METHYLTRANSFERASE 3"/>
    <property type="match status" value="1"/>
</dbReference>
<protein>
    <submittedName>
        <fullName evidence="5">RNA methyltransferase</fullName>
    </submittedName>
</protein>
<dbReference type="InterPro" id="IPR029026">
    <property type="entry name" value="tRNA_m1G_MTases_N"/>
</dbReference>
<feature type="domain" description="tRNA/rRNA methyltransferase SpoU type" evidence="3">
    <location>
        <begin position="125"/>
        <end position="270"/>
    </location>
</feature>
<evidence type="ECO:0000259" key="4">
    <source>
        <dbReference type="Pfam" id="PF22655"/>
    </source>
</evidence>
<comment type="caution">
    <text evidence="5">The sequence shown here is derived from an EMBL/GenBank/DDBJ whole genome shotgun (WGS) entry which is preliminary data.</text>
</comment>
<dbReference type="GO" id="GO:0032259">
    <property type="term" value="P:methylation"/>
    <property type="evidence" value="ECO:0007669"/>
    <property type="project" value="UniProtKB-KW"/>
</dbReference>
<dbReference type="GO" id="GO:0003723">
    <property type="term" value="F:RNA binding"/>
    <property type="evidence" value="ECO:0007669"/>
    <property type="project" value="InterPro"/>
</dbReference>
<dbReference type="InterPro" id="IPR029028">
    <property type="entry name" value="Alpha/beta_knot_MTases"/>
</dbReference>
<accession>A0A7X9FUM7</accession>
<dbReference type="InterPro" id="IPR029064">
    <property type="entry name" value="Ribosomal_eL30-like_sf"/>
</dbReference>
<dbReference type="InterPro" id="IPR054578">
    <property type="entry name" value="SpoU_sub_bind-like_N"/>
</dbReference>
<dbReference type="SUPFAM" id="SSF75217">
    <property type="entry name" value="alpha/beta knot"/>
    <property type="match status" value="1"/>
</dbReference>
<dbReference type="Pfam" id="PF00588">
    <property type="entry name" value="SpoU_methylase"/>
    <property type="match status" value="1"/>
</dbReference>
<dbReference type="GO" id="GO:0006396">
    <property type="term" value="P:RNA processing"/>
    <property type="evidence" value="ECO:0007669"/>
    <property type="project" value="InterPro"/>
</dbReference>
<dbReference type="InterPro" id="IPR051259">
    <property type="entry name" value="rRNA_Methyltransferase"/>
</dbReference>
<evidence type="ECO:0000313" key="5">
    <source>
        <dbReference type="EMBL" id="NMC64196.1"/>
    </source>
</evidence>
<evidence type="ECO:0000256" key="2">
    <source>
        <dbReference type="ARBA" id="ARBA00022679"/>
    </source>
</evidence>